<dbReference type="EMBL" id="CP027303">
    <property type="protein sequence ID" value="AWO75814.1"/>
    <property type="molecule type" value="Genomic_DNA"/>
</dbReference>
<dbReference type="InterPro" id="IPR002365">
    <property type="entry name" value="Terpene_synthase_CS"/>
</dbReference>
<dbReference type="InterPro" id="IPR006400">
    <property type="entry name" value="Hopene-cyclase"/>
</dbReference>
<comment type="similarity">
    <text evidence="2">Belongs to the terpene cyclase/mutase family.</text>
</comment>
<proteinExistence type="inferred from homology"/>
<keyword evidence="3" id="KW-0677">Repeat</keyword>
<evidence type="ECO:0000256" key="1">
    <source>
        <dbReference type="ARBA" id="ARBA00004999"/>
    </source>
</evidence>
<protein>
    <submittedName>
        <fullName evidence="5">Squalene--hopene cyclase</fullName>
        <ecNumber evidence="5">5.4.99.17</ecNumber>
    </submittedName>
</protein>
<organism evidence="5 6">
    <name type="scientific">Geobacillus thermoleovorans</name>
    <name type="common">Bacillus thermoleovorans</name>
    <dbReference type="NCBI Taxonomy" id="33941"/>
    <lineage>
        <taxon>Bacteria</taxon>
        <taxon>Bacillati</taxon>
        <taxon>Bacillota</taxon>
        <taxon>Bacilli</taxon>
        <taxon>Bacillales</taxon>
        <taxon>Anoxybacillaceae</taxon>
        <taxon>Geobacillus</taxon>
        <taxon>Geobacillus thermoleovorans group</taxon>
    </lineage>
</organism>
<dbReference type="SUPFAM" id="SSF48239">
    <property type="entry name" value="Terpenoid cyclases/Protein prenyltransferases"/>
    <property type="match status" value="2"/>
</dbReference>
<dbReference type="NCBIfam" id="TIGR01787">
    <property type="entry name" value="squalene_cyclas"/>
    <property type="match status" value="1"/>
</dbReference>
<dbReference type="PANTHER" id="PTHR11764:SF20">
    <property type="entry name" value="LANOSTEROL SYNTHASE"/>
    <property type="match status" value="1"/>
</dbReference>
<dbReference type="PANTHER" id="PTHR11764">
    <property type="entry name" value="TERPENE CYCLASE/MUTASE FAMILY MEMBER"/>
    <property type="match status" value="1"/>
</dbReference>
<name>A0A2Z3NCS4_GEOTH</name>
<dbReference type="Pfam" id="PF13243">
    <property type="entry name" value="SQHop_cyclase_C"/>
    <property type="match status" value="1"/>
</dbReference>
<dbReference type="Proteomes" id="UP000246996">
    <property type="component" value="Chromosome"/>
</dbReference>
<evidence type="ECO:0000256" key="4">
    <source>
        <dbReference type="ARBA" id="ARBA00023235"/>
    </source>
</evidence>
<dbReference type="InterPro" id="IPR018333">
    <property type="entry name" value="Squalene_cyclase"/>
</dbReference>
<dbReference type="Gene3D" id="1.50.10.20">
    <property type="match status" value="2"/>
</dbReference>
<dbReference type="InterPro" id="IPR032697">
    <property type="entry name" value="SQ_cyclase_N"/>
</dbReference>
<dbReference type="GO" id="GO:0051007">
    <property type="term" value="F:squalene-hopene cyclase activity"/>
    <property type="evidence" value="ECO:0007669"/>
    <property type="project" value="UniProtKB-EC"/>
</dbReference>
<dbReference type="Pfam" id="PF13249">
    <property type="entry name" value="SQHop_cyclase_N"/>
    <property type="match status" value="1"/>
</dbReference>
<dbReference type="NCBIfam" id="TIGR01507">
    <property type="entry name" value="hopene_cyclase"/>
    <property type="match status" value="1"/>
</dbReference>
<dbReference type="UniPathway" id="UPA00337"/>
<comment type="pathway">
    <text evidence="1">Secondary metabolite biosynthesis; hopanoid biosynthesis.</text>
</comment>
<dbReference type="EC" id="5.4.99.17" evidence="5"/>
<reference evidence="6" key="1">
    <citation type="submission" date="2018-02" db="EMBL/GenBank/DDBJ databases">
        <title>The complete genome of bacterial strain SGAirxxxx.</title>
        <authorList>
            <person name="Schuster S.C."/>
        </authorList>
    </citation>
    <scope>NUCLEOTIDE SEQUENCE [LARGE SCALE GENOMIC DNA]</scope>
    <source>
        <strain evidence="6">SGAir0734</strain>
    </source>
</reference>
<dbReference type="RefSeq" id="WP_047757962.1">
    <property type="nucleotide sequence ID" value="NZ_CP027303.2"/>
</dbReference>
<dbReference type="InterPro" id="IPR032696">
    <property type="entry name" value="SQ_cyclase_C"/>
</dbReference>
<dbReference type="AlphaFoldDB" id="A0A2Z3NCS4"/>
<dbReference type="InterPro" id="IPR008930">
    <property type="entry name" value="Terpenoid_cyclase/PrenylTrfase"/>
</dbReference>
<gene>
    <name evidence="5" type="primary">shc</name>
    <name evidence="5" type="ORF">C1N76_15715</name>
</gene>
<evidence type="ECO:0000256" key="2">
    <source>
        <dbReference type="ARBA" id="ARBA00009755"/>
    </source>
</evidence>
<dbReference type="PROSITE" id="PS01074">
    <property type="entry name" value="TERPENE_SYNTHASES"/>
    <property type="match status" value="1"/>
</dbReference>
<dbReference type="GO" id="GO:0016104">
    <property type="term" value="P:triterpenoid biosynthetic process"/>
    <property type="evidence" value="ECO:0007669"/>
    <property type="project" value="InterPro"/>
</dbReference>
<evidence type="ECO:0000313" key="6">
    <source>
        <dbReference type="Proteomes" id="UP000246996"/>
    </source>
</evidence>
<dbReference type="GO" id="GO:0005811">
    <property type="term" value="C:lipid droplet"/>
    <property type="evidence" value="ECO:0007669"/>
    <property type="project" value="InterPro"/>
</dbReference>
<evidence type="ECO:0000313" key="5">
    <source>
        <dbReference type="EMBL" id="AWO75814.1"/>
    </source>
</evidence>
<accession>A0A2Z3NCS4</accession>
<evidence type="ECO:0000256" key="3">
    <source>
        <dbReference type="ARBA" id="ARBA00022737"/>
    </source>
</evidence>
<sequence length="618" mass="69544">MVADERSTLIAVLKRSQAADGSWRFPFETGISTDAYMIILLRTLEINDEPLIQALVKRIESRQGANGAWKLFADEGDGNVTATTEAYYALLYSGYRKKTDPHMQKAKMRILEMGGLENVHLFTKVMLALTGQYPWPRRFPLPLAFFLLPPSFPLNMYDLSVYGRANMIPLLVAAERRYSRKTAKSPDLCDLAASRGGWRLPENRALWSYIKRALIGFPAELHDAAKRRAVRYMFDHIEPDGTLYSYFSSTFLFIFALLALGYPKDDPHIVRAVRGLRSLRTEIDGHTHMQYTTASVWNTALASYALQEAGVPPTDRTIEKANRYLLSRQHIRYGDWAVHNPYGVPGGWGFSDVNTMNPDVDDTTAALRAIRRAADKETAFRHAWDRANRWLFSMQNNDGGFAAFEKNVGKRFWRYLPIEGAEFLLMDPSTADLTGRTLEYFGTFAGLTKDHSAIARAVDWLLDHQKADGSWYGRWGICYVYGTWAAVTGLSAVGVPIDHPAMQKAVRWLLSIQNDDGGWGESCKSDEAKTYVPLGASTPVHTAWALDALVAAADRPTAEIKAGVRALVRMLHHPDWTASYPVGQGMAGAFYIHYHGYRYIFPLLALAHYEQKFGPFVD</sequence>
<dbReference type="SFLD" id="SFLDG01016">
    <property type="entry name" value="Prenyltransferase_Like_2"/>
    <property type="match status" value="1"/>
</dbReference>
<keyword evidence="4 5" id="KW-0413">Isomerase</keyword>